<gene>
    <name evidence="2" type="ORF">CEURO_LOCUS4163</name>
</gene>
<reference evidence="2" key="1">
    <citation type="submission" date="2022-07" db="EMBL/GenBank/DDBJ databases">
        <authorList>
            <person name="Macas J."/>
            <person name="Novak P."/>
            <person name="Neumann P."/>
        </authorList>
    </citation>
    <scope>NUCLEOTIDE SEQUENCE</scope>
</reference>
<evidence type="ECO:0000313" key="2">
    <source>
        <dbReference type="EMBL" id="CAH9072037.1"/>
    </source>
</evidence>
<proteinExistence type="predicted"/>
<feature type="region of interest" description="Disordered" evidence="1">
    <location>
        <begin position="1"/>
        <end position="30"/>
    </location>
</feature>
<dbReference type="AlphaFoldDB" id="A0A9P1E1J2"/>
<evidence type="ECO:0000313" key="3">
    <source>
        <dbReference type="Proteomes" id="UP001152484"/>
    </source>
</evidence>
<dbReference type="Proteomes" id="UP001152484">
    <property type="component" value="Unassembled WGS sequence"/>
</dbReference>
<protein>
    <submittedName>
        <fullName evidence="2">Uncharacterized protein</fullName>
    </submittedName>
</protein>
<sequence>MKRNHDIFLPPPTTVYGPFSEDPTEAPPEKQINRIGDFLSIGLLKEDDNRKYKMDEERMHGIPMLLDTIKIESKTWLYNLYFKDQWMQDTHMVWECTIWQSKEFITNSNKNIAQMGRFLLQC</sequence>
<dbReference type="EMBL" id="CAMAPE010000008">
    <property type="protein sequence ID" value="CAH9072037.1"/>
    <property type="molecule type" value="Genomic_DNA"/>
</dbReference>
<dbReference type="OrthoDB" id="1325188at2759"/>
<name>A0A9P1E1J2_CUSEU</name>
<accession>A0A9P1E1J2</accession>
<keyword evidence="3" id="KW-1185">Reference proteome</keyword>
<organism evidence="2 3">
    <name type="scientific">Cuscuta europaea</name>
    <name type="common">European dodder</name>
    <dbReference type="NCBI Taxonomy" id="41803"/>
    <lineage>
        <taxon>Eukaryota</taxon>
        <taxon>Viridiplantae</taxon>
        <taxon>Streptophyta</taxon>
        <taxon>Embryophyta</taxon>
        <taxon>Tracheophyta</taxon>
        <taxon>Spermatophyta</taxon>
        <taxon>Magnoliopsida</taxon>
        <taxon>eudicotyledons</taxon>
        <taxon>Gunneridae</taxon>
        <taxon>Pentapetalae</taxon>
        <taxon>asterids</taxon>
        <taxon>lamiids</taxon>
        <taxon>Solanales</taxon>
        <taxon>Convolvulaceae</taxon>
        <taxon>Cuscuteae</taxon>
        <taxon>Cuscuta</taxon>
        <taxon>Cuscuta subgen. Cuscuta</taxon>
    </lineage>
</organism>
<evidence type="ECO:0000256" key="1">
    <source>
        <dbReference type="SAM" id="MobiDB-lite"/>
    </source>
</evidence>
<comment type="caution">
    <text evidence="2">The sequence shown here is derived from an EMBL/GenBank/DDBJ whole genome shotgun (WGS) entry which is preliminary data.</text>
</comment>